<dbReference type="EMBL" id="JAHHHD010000004">
    <property type="protein sequence ID" value="MBW4658285.1"/>
    <property type="molecule type" value="Genomic_DNA"/>
</dbReference>
<reference evidence="1" key="2">
    <citation type="journal article" date="2022" name="Microbiol. Resour. Announc.">
        <title>Metagenome Sequencing to Explore Phylogenomics of Terrestrial Cyanobacteria.</title>
        <authorList>
            <person name="Ward R.D."/>
            <person name="Stajich J.E."/>
            <person name="Johansen J.R."/>
            <person name="Huntemann M."/>
            <person name="Clum A."/>
            <person name="Foster B."/>
            <person name="Foster B."/>
            <person name="Roux S."/>
            <person name="Palaniappan K."/>
            <person name="Varghese N."/>
            <person name="Mukherjee S."/>
            <person name="Reddy T.B.K."/>
            <person name="Daum C."/>
            <person name="Copeland A."/>
            <person name="Chen I.A."/>
            <person name="Ivanova N.N."/>
            <person name="Kyrpides N.C."/>
            <person name="Shapiro N."/>
            <person name="Eloe-Fadrosh E.A."/>
            <person name="Pietrasiak N."/>
        </authorList>
    </citation>
    <scope>NUCLEOTIDE SEQUENCE</scope>
    <source>
        <strain evidence="1">UHER 2000/2452</strain>
    </source>
</reference>
<protein>
    <submittedName>
        <fullName evidence="1">Uncharacterized protein</fullName>
    </submittedName>
</protein>
<sequence length="108" mass="12478">MDLDFAELELLAQRTLHPTQMPETLLDESAKAILTQAAFQYKSAPLTEVFDLLENALESYAVTPTLAENLQESARREIEFFFSLLQEKLDLLLQQTSSERMRREMQLL</sequence>
<accession>A0A951Q9B7</accession>
<organism evidence="1 2">
    <name type="scientific">Drouetiella hepatica Uher 2000/2452</name>
    <dbReference type="NCBI Taxonomy" id="904376"/>
    <lineage>
        <taxon>Bacteria</taxon>
        <taxon>Bacillati</taxon>
        <taxon>Cyanobacteriota</taxon>
        <taxon>Cyanophyceae</taxon>
        <taxon>Oculatellales</taxon>
        <taxon>Oculatellaceae</taxon>
        <taxon>Drouetiella</taxon>
    </lineage>
</organism>
<comment type="caution">
    <text evidence="1">The sequence shown here is derived from an EMBL/GenBank/DDBJ whole genome shotgun (WGS) entry which is preliminary data.</text>
</comment>
<evidence type="ECO:0000313" key="2">
    <source>
        <dbReference type="Proteomes" id="UP000757435"/>
    </source>
</evidence>
<dbReference type="Proteomes" id="UP000757435">
    <property type="component" value="Unassembled WGS sequence"/>
</dbReference>
<evidence type="ECO:0000313" key="1">
    <source>
        <dbReference type="EMBL" id="MBW4658285.1"/>
    </source>
</evidence>
<name>A0A951Q9B7_9CYAN</name>
<dbReference type="AlphaFoldDB" id="A0A951Q9B7"/>
<gene>
    <name evidence="1" type="ORF">KME15_06395</name>
</gene>
<proteinExistence type="predicted"/>
<reference evidence="1" key="1">
    <citation type="submission" date="2021-05" db="EMBL/GenBank/DDBJ databases">
        <authorList>
            <person name="Pietrasiak N."/>
            <person name="Ward R."/>
            <person name="Stajich J.E."/>
            <person name="Kurbessoian T."/>
        </authorList>
    </citation>
    <scope>NUCLEOTIDE SEQUENCE</scope>
    <source>
        <strain evidence="1">UHER 2000/2452</strain>
    </source>
</reference>